<evidence type="ECO:0000313" key="6">
    <source>
        <dbReference type="Proteomes" id="UP000325945"/>
    </source>
</evidence>
<dbReference type="GO" id="GO:0045732">
    <property type="term" value="P:positive regulation of protein catabolic process"/>
    <property type="evidence" value="ECO:0007669"/>
    <property type="project" value="TreeGrafter"/>
</dbReference>
<dbReference type="InterPro" id="IPR051573">
    <property type="entry name" value="Ankyrin-SOCS_box_domain"/>
</dbReference>
<dbReference type="SUPFAM" id="SSF48403">
    <property type="entry name" value="Ankyrin repeat"/>
    <property type="match status" value="1"/>
</dbReference>
<reference evidence="6" key="1">
    <citation type="submission" date="2019-04" db="EMBL/GenBank/DDBJ databases">
        <title>Friends and foes A comparative genomics studyof 23 Aspergillus species from section Flavi.</title>
        <authorList>
            <consortium name="DOE Joint Genome Institute"/>
            <person name="Kjaerbolling I."/>
            <person name="Vesth T."/>
            <person name="Frisvad J.C."/>
            <person name="Nybo J.L."/>
            <person name="Theobald S."/>
            <person name="Kildgaard S."/>
            <person name="Isbrandt T."/>
            <person name="Kuo A."/>
            <person name="Sato A."/>
            <person name="Lyhne E.K."/>
            <person name="Kogle M.E."/>
            <person name="Wiebenga A."/>
            <person name="Kun R.S."/>
            <person name="Lubbers R.J."/>
            <person name="Makela M.R."/>
            <person name="Barry K."/>
            <person name="Chovatia M."/>
            <person name="Clum A."/>
            <person name="Daum C."/>
            <person name="Haridas S."/>
            <person name="He G."/>
            <person name="LaButti K."/>
            <person name="Lipzen A."/>
            <person name="Mondo S."/>
            <person name="Riley R."/>
            <person name="Salamov A."/>
            <person name="Simmons B.A."/>
            <person name="Magnuson J.K."/>
            <person name="Henrissat B."/>
            <person name="Mortensen U.H."/>
            <person name="Larsen T.O."/>
            <person name="Devries R.P."/>
            <person name="Grigoriev I.V."/>
            <person name="Machida M."/>
            <person name="Baker S.E."/>
            <person name="Andersen M.R."/>
        </authorList>
    </citation>
    <scope>NUCLEOTIDE SEQUENCE [LARGE SCALE GENOMIC DNA]</scope>
    <source>
        <strain evidence="6">CBS 130017</strain>
    </source>
</reference>
<keyword evidence="6" id="KW-1185">Reference proteome</keyword>
<gene>
    <name evidence="5" type="ORF">BDV39DRAFT_210965</name>
</gene>
<dbReference type="InterPro" id="IPR002110">
    <property type="entry name" value="Ankyrin_rpt"/>
</dbReference>
<dbReference type="EMBL" id="ML741878">
    <property type="protein sequence ID" value="KAE8321165.1"/>
    <property type="molecule type" value="Genomic_DNA"/>
</dbReference>
<dbReference type="InterPro" id="IPR036770">
    <property type="entry name" value="Ankyrin_rpt-contain_sf"/>
</dbReference>
<keyword evidence="3" id="KW-0040">ANK repeat</keyword>
<proteinExistence type="inferred from homology"/>
<dbReference type="PANTHER" id="PTHR24136">
    <property type="entry name" value="SOWAH (DROSOPHILA) HOMOLOG"/>
    <property type="match status" value="1"/>
</dbReference>
<name>A0A5N6WJW4_9EURO</name>
<dbReference type="AlphaFoldDB" id="A0A5N6WJW4"/>
<feature type="region of interest" description="Disordered" evidence="4">
    <location>
        <begin position="1"/>
        <end position="28"/>
    </location>
</feature>
<evidence type="ECO:0000313" key="5">
    <source>
        <dbReference type="EMBL" id="KAE8321165.1"/>
    </source>
</evidence>
<comment type="similarity">
    <text evidence="1">Belongs to the ankyrin SOCS box (ASB) family.</text>
</comment>
<protein>
    <submittedName>
        <fullName evidence="5">Uncharacterized protein</fullName>
    </submittedName>
</protein>
<dbReference type="Gene3D" id="1.25.40.20">
    <property type="entry name" value="Ankyrin repeat-containing domain"/>
    <property type="match status" value="1"/>
</dbReference>
<evidence type="ECO:0000256" key="4">
    <source>
        <dbReference type="SAM" id="MobiDB-lite"/>
    </source>
</evidence>
<dbReference type="PANTHER" id="PTHR24136:SF15">
    <property type="entry name" value="ANK_REP_REGION DOMAIN-CONTAINING PROTEIN"/>
    <property type="match status" value="1"/>
</dbReference>
<dbReference type="Proteomes" id="UP000325945">
    <property type="component" value="Unassembled WGS sequence"/>
</dbReference>
<dbReference type="Pfam" id="PF12796">
    <property type="entry name" value="Ank_2"/>
    <property type="match status" value="1"/>
</dbReference>
<organism evidence="5 6">
    <name type="scientific">Aspergillus sergii</name>
    <dbReference type="NCBI Taxonomy" id="1034303"/>
    <lineage>
        <taxon>Eukaryota</taxon>
        <taxon>Fungi</taxon>
        <taxon>Dikarya</taxon>
        <taxon>Ascomycota</taxon>
        <taxon>Pezizomycotina</taxon>
        <taxon>Eurotiomycetes</taxon>
        <taxon>Eurotiomycetidae</taxon>
        <taxon>Eurotiales</taxon>
        <taxon>Aspergillaceae</taxon>
        <taxon>Aspergillus</taxon>
        <taxon>Aspergillus subgen. Circumdati</taxon>
    </lineage>
</organism>
<evidence type="ECO:0000256" key="3">
    <source>
        <dbReference type="ARBA" id="ARBA00023043"/>
    </source>
</evidence>
<evidence type="ECO:0000256" key="1">
    <source>
        <dbReference type="ARBA" id="ARBA00005949"/>
    </source>
</evidence>
<dbReference type="GO" id="GO:0016567">
    <property type="term" value="P:protein ubiquitination"/>
    <property type="evidence" value="ECO:0007669"/>
    <property type="project" value="TreeGrafter"/>
</dbReference>
<sequence length="197" mass="21754">MDELERAESTFSGAVGSKTLWPPQIENTPQVSGKKALQEDYEFNAELSSLLNDYAVSVFGEWVPVHEAVTHEQMGTLKLLVSHKSLLDPSTMQVESKITLHFELERQRIYMVELHLESGTDMQSLAVEGVTPMHLAAAGGWILGIEMLAKSWSVPLDPRDTRLLETPLHKAARNRHVEAIGGLSALGADRKARNVDG</sequence>
<accession>A0A5N6WJW4</accession>
<keyword evidence="2" id="KW-0677">Repeat</keyword>
<evidence type="ECO:0000256" key="2">
    <source>
        <dbReference type="ARBA" id="ARBA00022737"/>
    </source>
</evidence>